<dbReference type="RefSeq" id="WP_050399347.1">
    <property type="nucleotide sequence ID" value="NZ_JADBGF010000001.1"/>
</dbReference>
<dbReference type="GeneID" id="86831895"/>
<dbReference type="EMBL" id="JADBGF010000001">
    <property type="protein sequence ID" value="MBE1601268.1"/>
    <property type="molecule type" value="Genomic_DNA"/>
</dbReference>
<accession>A0A8I0TXD4</accession>
<dbReference type="OrthoDB" id="4246104at2"/>
<organism evidence="1 2">
    <name type="scientific">Streptomyces stelliscabiei</name>
    <dbReference type="NCBI Taxonomy" id="146820"/>
    <lineage>
        <taxon>Bacteria</taxon>
        <taxon>Bacillati</taxon>
        <taxon>Actinomycetota</taxon>
        <taxon>Actinomycetes</taxon>
        <taxon>Kitasatosporales</taxon>
        <taxon>Streptomycetaceae</taxon>
        <taxon>Streptomyces</taxon>
    </lineage>
</organism>
<evidence type="ECO:0000313" key="2">
    <source>
        <dbReference type="Proteomes" id="UP000629287"/>
    </source>
</evidence>
<gene>
    <name evidence="1" type="ORF">H4687_007397</name>
</gene>
<comment type="caution">
    <text evidence="1">The sequence shown here is derived from an EMBL/GenBank/DDBJ whole genome shotgun (WGS) entry which is preliminary data.</text>
</comment>
<proteinExistence type="predicted"/>
<name>A0A8I0TXD4_9ACTN</name>
<dbReference type="Proteomes" id="UP000629287">
    <property type="component" value="Unassembled WGS sequence"/>
</dbReference>
<evidence type="ECO:0000313" key="1">
    <source>
        <dbReference type="EMBL" id="MBE1601268.1"/>
    </source>
</evidence>
<reference evidence="1 2" key="1">
    <citation type="submission" date="2020-10" db="EMBL/GenBank/DDBJ databases">
        <title>Sequencing the genomes of 1000 actinobacteria strains.</title>
        <authorList>
            <person name="Klenk H.-P."/>
        </authorList>
    </citation>
    <scope>NUCLEOTIDE SEQUENCE [LARGE SCALE GENOMIC DNA]</scope>
    <source>
        <strain evidence="1 2">DSM 41803</strain>
    </source>
</reference>
<dbReference type="AlphaFoldDB" id="A0A8I0TXD4"/>
<sequence length="162" mass="17324">MLNLLMSPRAVRNIRGLLGTVSAAVRSVVAPATLVEQTATETPVVEAPDPAGLYEADELPATETIESAAREYDRAADQARRADRAKRASKKILDRLPAGVYGMYRVFRTPSSRQTPDLAEITRIFKANNLGPVPMKACAPSLKVELVEVAPASVEVLAGVAV</sequence>
<protein>
    <submittedName>
        <fullName evidence="1">Uncharacterized protein</fullName>
    </submittedName>
</protein>
<keyword evidence="2" id="KW-1185">Reference proteome</keyword>